<accession>A0ABV6Q5F2</accession>
<reference evidence="1 2" key="1">
    <citation type="submission" date="2024-09" db="EMBL/GenBank/DDBJ databases">
        <authorList>
            <person name="Sun Q."/>
            <person name="Mori K."/>
        </authorList>
    </citation>
    <scope>NUCLEOTIDE SEQUENCE [LARGE SCALE GENOMIC DNA]</scope>
    <source>
        <strain evidence="1 2">NCAIM B.02481</strain>
    </source>
</reference>
<gene>
    <name evidence="1" type="ORF">ACFFGA_02980</name>
</gene>
<proteinExistence type="predicted"/>
<name>A0ABV6Q5F2_9FLAO</name>
<organism evidence="1 2">
    <name type="scientific">Winogradskyella pulchriflava</name>
    <dbReference type="NCBI Taxonomy" id="1110688"/>
    <lineage>
        <taxon>Bacteria</taxon>
        <taxon>Pseudomonadati</taxon>
        <taxon>Bacteroidota</taxon>
        <taxon>Flavobacteriia</taxon>
        <taxon>Flavobacteriales</taxon>
        <taxon>Flavobacteriaceae</taxon>
        <taxon>Winogradskyella</taxon>
    </lineage>
</organism>
<dbReference type="RefSeq" id="WP_386059432.1">
    <property type="nucleotide sequence ID" value="NZ_JBHLTQ010000001.1"/>
</dbReference>
<keyword evidence="2" id="KW-1185">Reference proteome</keyword>
<dbReference type="Proteomes" id="UP001589832">
    <property type="component" value="Unassembled WGS sequence"/>
</dbReference>
<dbReference type="EMBL" id="JBHLTQ010000001">
    <property type="protein sequence ID" value="MFC0603502.1"/>
    <property type="molecule type" value="Genomic_DNA"/>
</dbReference>
<evidence type="ECO:0008006" key="3">
    <source>
        <dbReference type="Google" id="ProtNLM"/>
    </source>
</evidence>
<comment type="caution">
    <text evidence="1">The sequence shown here is derived from an EMBL/GenBank/DDBJ whole genome shotgun (WGS) entry which is preliminary data.</text>
</comment>
<evidence type="ECO:0000313" key="1">
    <source>
        <dbReference type="EMBL" id="MFC0603502.1"/>
    </source>
</evidence>
<dbReference type="PROSITE" id="PS51257">
    <property type="entry name" value="PROKAR_LIPOPROTEIN"/>
    <property type="match status" value="1"/>
</dbReference>
<protein>
    <recommendedName>
        <fullName evidence="3">Lipoprotein</fullName>
    </recommendedName>
</protein>
<sequence>MSKPTKTRMNTLPLKILFLFLLFLFSISCSHKVNQLTTQEKNTDKAEIEKLISTLSWDSFIIYTNYATTFEITNKNVAILESKGKSITPYLVNALKDEEKTVIAHIILTNIWEPEVNFINYYYCVENPFYEMHYQCLINNLKWYMPTTENNTRQIDEHDQDRIFKYWVNRTSD</sequence>
<evidence type="ECO:0000313" key="2">
    <source>
        <dbReference type="Proteomes" id="UP001589832"/>
    </source>
</evidence>